<reference evidence="2 3" key="1">
    <citation type="submission" date="2024-10" db="EMBL/GenBank/DDBJ databases">
        <title>The Natural Products Discovery Center: Release of the First 8490 Sequenced Strains for Exploring Actinobacteria Biosynthetic Diversity.</title>
        <authorList>
            <person name="Kalkreuter E."/>
            <person name="Kautsar S.A."/>
            <person name="Yang D."/>
            <person name="Bader C.D."/>
            <person name="Teijaro C.N."/>
            <person name="Fluegel L."/>
            <person name="Davis C.M."/>
            <person name="Simpson J.R."/>
            <person name="Lauterbach L."/>
            <person name="Steele A.D."/>
            <person name="Gui C."/>
            <person name="Meng S."/>
            <person name="Li G."/>
            <person name="Viehrig K."/>
            <person name="Ye F."/>
            <person name="Su P."/>
            <person name="Kiefer A.F."/>
            <person name="Nichols A."/>
            <person name="Cepeda A.J."/>
            <person name="Yan W."/>
            <person name="Fan B."/>
            <person name="Jiang Y."/>
            <person name="Adhikari A."/>
            <person name="Zheng C.-J."/>
            <person name="Schuster L."/>
            <person name="Cowan T.M."/>
            <person name="Smanski M.J."/>
            <person name="Chevrette M.G."/>
            <person name="De Carvalho L.P.S."/>
            <person name="Shen B."/>
        </authorList>
    </citation>
    <scope>NUCLEOTIDE SEQUENCE [LARGE SCALE GENOMIC DNA]</scope>
    <source>
        <strain evidence="2 3">NPDC020327</strain>
    </source>
</reference>
<dbReference type="SUPFAM" id="SSF140453">
    <property type="entry name" value="EsxAB dimer-like"/>
    <property type="match status" value="1"/>
</dbReference>
<comment type="caution">
    <text evidence="2">The sequence shown here is derived from an EMBL/GenBank/DDBJ whole genome shotgun (WGS) entry which is preliminary data.</text>
</comment>
<evidence type="ECO:0000313" key="2">
    <source>
        <dbReference type="EMBL" id="MFI1965331.1"/>
    </source>
</evidence>
<organism evidence="2 3">
    <name type="scientific">Streptomyces pathocidini</name>
    <dbReference type="NCBI Taxonomy" id="1650571"/>
    <lineage>
        <taxon>Bacteria</taxon>
        <taxon>Bacillati</taxon>
        <taxon>Actinomycetota</taxon>
        <taxon>Actinomycetes</taxon>
        <taxon>Kitasatosporales</taxon>
        <taxon>Streptomycetaceae</taxon>
        <taxon>Streptomyces</taxon>
    </lineage>
</organism>
<dbReference type="InterPro" id="IPR036689">
    <property type="entry name" value="ESAT-6-like_sf"/>
</dbReference>
<accession>A0ABW7UUE1</accession>
<dbReference type="RefSeq" id="WP_055473982.1">
    <property type="nucleotide sequence ID" value="NZ_JBIRWE010000005.1"/>
</dbReference>
<protein>
    <submittedName>
        <fullName evidence="2">WXG100 family type VII secretion target</fullName>
    </submittedName>
</protein>
<gene>
    <name evidence="2" type="ORF">ACH429_14665</name>
</gene>
<dbReference type="Proteomes" id="UP001611548">
    <property type="component" value="Unassembled WGS sequence"/>
</dbReference>
<feature type="region of interest" description="Disordered" evidence="1">
    <location>
        <begin position="1"/>
        <end position="20"/>
    </location>
</feature>
<sequence length="105" mass="11278">MDISTADLQSSAPTFQHQSEALRQAAQTLRTTLDNLGAPWGGDEQGREFENAYAPNWAAIEQSVGVLVEGLASIHLAMKKMAEGHAGNEALTEGMFKPHDSRGGR</sequence>
<dbReference type="EMBL" id="JBIRWE010000005">
    <property type="protein sequence ID" value="MFI1965331.1"/>
    <property type="molecule type" value="Genomic_DNA"/>
</dbReference>
<evidence type="ECO:0000256" key="1">
    <source>
        <dbReference type="SAM" id="MobiDB-lite"/>
    </source>
</evidence>
<proteinExistence type="predicted"/>
<dbReference type="Gene3D" id="1.10.287.1060">
    <property type="entry name" value="ESAT-6-like"/>
    <property type="match status" value="1"/>
</dbReference>
<keyword evidence="3" id="KW-1185">Reference proteome</keyword>
<evidence type="ECO:0000313" key="3">
    <source>
        <dbReference type="Proteomes" id="UP001611548"/>
    </source>
</evidence>
<name>A0ABW7UUE1_9ACTN</name>